<dbReference type="InterPro" id="IPR007607">
    <property type="entry name" value="BacA/B"/>
</dbReference>
<name>A0A2M6YCI0_9BACT</name>
<organism evidence="3 4">
    <name type="scientific">Candidatus Berkelbacteria bacterium CG08_land_8_20_14_0_20_39_8</name>
    <dbReference type="NCBI Taxonomy" id="1974511"/>
    <lineage>
        <taxon>Bacteria</taxon>
        <taxon>Candidatus Berkelbacteria</taxon>
    </lineage>
</organism>
<evidence type="ECO:0000313" key="3">
    <source>
        <dbReference type="EMBL" id="PIU24405.1"/>
    </source>
</evidence>
<sequence>MERRSMENVDTIIGLNVNLKGNLKNQGSIQVNGSVEGEIRSDDNVNVGETAVVKGPISAKVVEVSGTVKGIIEASEKLEINPTGKVIGDINVKSLIIKQGAIFVGKSAMPDQGGDIVEAKDQPADEKSDVDSDKSEGKVK</sequence>
<dbReference type="AlphaFoldDB" id="A0A2M6YCI0"/>
<feature type="compositionally biased region" description="Basic and acidic residues" evidence="2">
    <location>
        <begin position="117"/>
        <end position="140"/>
    </location>
</feature>
<feature type="region of interest" description="Disordered" evidence="2">
    <location>
        <begin position="109"/>
        <end position="140"/>
    </location>
</feature>
<evidence type="ECO:0000256" key="2">
    <source>
        <dbReference type="SAM" id="MobiDB-lite"/>
    </source>
</evidence>
<dbReference type="PANTHER" id="PTHR35024:SF4">
    <property type="entry name" value="POLYMER-FORMING CYTOSKELETAL PROTEIN"/>
    <property type="match status" value="1"/>
</dbReference>
<accession>A0A2M6YCI0</accession>
<dbReference type="Pfam" id="PF04519">
    <property type="entry name" value="Bactofilin"/>
    <property type="match status" value="1"/>
</dbReference>
<dbReference type="PANTHER" id="PTHR35024">
    <property type="entry name" value="HYPOTHETICAL CYTOSOLIC PROTEIN"/>
    <property type="match status" value="1"/>
</dbReference>
<comment type="caution">
    <text evidence="3">The sequence shown here is derived from an EMBL/GenBank/DDBJ whole genome shotgun (WGS) entry which is preliminary data.</text>
</comment>
<evidence type="ECO:0000313" key="4">
    <source>
        <dbReference type="Proteomes" id="UP000229896"/>
    </source>
</evidence>
<evidence type="ECO:0000256" key="1">
    <source>
        <dbReference type="ARBA" id="ARBA00044755"/>
    </source>
</evidence>
<dbReference type="EMBL" id="PEXI01000042">
    <property type="protein sequence ID" value="PIU24405.1"/>
    <property type="molecule type" value="Genomic_DNA"/>
</dbReference>
<reference evidence="4" key="1">
    <citation type="submission" date="2017-09" db="EMBL/GenBank/DDBJ databases">
        <title>Depth-based differentiation of microbial function through sediment-hosted aquifers and enrichment of novel symbionts in the deep terrestrial subsurface.</title>
        <authorList>
            <person name="Probst A.J."/>
            <person name="Ladd B."/>
            <person name="Jarett J.K."/>
            <person name="Geller-Mcgrath D.E."/>
            <person name="Sieber C.M.K."/>
            <person name="Emerson J.B."/>
            <person name="Anantharaman K."/>
            <person name="Thomas B.C."/>
            <person name="Malmstrom R."/>
            <person name="Stieglmeier M."/>
            <person name="Klingl A."/>
            <person name="Woyke T."/>
            <person name="Ryan C.M."/>
            <person name="Banfield J.F."/>
        </authorList>
    </citation>
    <scope>NUCLEOTIDE SEQUENCE [LARGE SCALE GENOMIC DNA]</scope>
</reference>
<protein>
    <submittedName>
        <fullName evidence="3">Cell shape determination protein CcmA</fullName>
    </submittedName>
</protein>
<proteinExistence type="inferred from homology"/>
<comment type="similarity">
    <text evidence="1">Belongs to the bactofilin family.</text>
</comment>
<dbReference type="Proteomes" id="UP000229896">
    <property type="component" value="Unassembled WGS sequence"/>
</dbReference>
<gene>
    <name evidence="3" type="ORF">COT12_01265</name>
</gene>